<dbReference type="Pfam" id="PF16118">
    <property type="entry name" value="DUF4834"/>
    <property type="match status" value="1"/>
</dbReference>
<feature type="compositionally biased region" description="Basic and acidic residues" evidence="1">
    <location>
        <begin position="62"/>
        <end position="89"/>
    </location>
</feature>
<feature type="region of interest" description="Disordered" evidence="1">
    <location>
        <begin position="53"/>
        <end position="97"/>
    </location>
</feature>
<keyword evidence="4" id="KW-1185">Reference proteome</keyword>
<dbReference type="AlphaFoldDB" id="A0A842IRZ2"/>
<proteinExistence type="predicted"/>
<dbReference type="InterPro" id="IPR032272">
    <property type="entry name" value="DUF4834"/>
</dbReference>
<keyword evidence="2" id="KW-0472">Membrane</keyword>
<reference evidence="3" key="1">
    <citation type="submission" date="2020-08" db="EMBL/GenBank/DDBJ databases">
        <title>Winogradskyella ouciana sp. nov., isolated from the hadal seawater of the Mariana Trench.</title>
        <authorList>
            <person name="He X."/>
        </authorList>
    </citation>
    <scope>NUCLEOTIDE SEQUENCE [LARGE SCALE GENOMIC DNA]</scope>
    <source>
        <strain evidence="3">KCTC 52348</strain>
    </source>
</reference>
<feature type="transmembrane region" description="Helical" evidence="2">
    <location>
        <begin position="14"/>
        <end position="36"/>
    </location>
</feature>
<keyword evidence="2" id="KW-1133">Transmembrane helix</keyword>
<dbReference type="RefSeq" id="WP_185788653.1">
    <property type="nucleotide sequence ID" value="NZ_JACLCP010000002.1"/>
</dbReference>
<sequence length="97" mass="11156">MIQEASAMGLLRTILIILLVWFGLKILARLFAPVLVKFVAKKAEQKFGEQFGNFQNQSQQHAEQKRKEGETVIDKMPNRNAKSNDKVGEYIDYEEID</sequence>
<evidence type="ECO:0000256" key="2">
    <source>
        <dbReference type="SAM" id="Phobius"/>
    </source>
</evidence>
<evidence type="ECO:0000256" key="1">
    <source>
        <dbReference type="SAM" id="MobiDB-lite"/>
    </source>
</evidence>
<accession>A0A842IRZ2</accession>
<dbReference type="EMBL" id="JACLCP010000002">
    <property type="protein sequence ID" value="MBC2844929.1"/>
    <property type="molecule type" value="Genomic_DNA"/>
</dbReference>
<evidence type="ECO:0000313" key="4">
    <source>
        <dbReference type="Proteomes" id="UP000533900"/>
    </source>
</evidence>
<dbReference type="Proteomes" id="UP000533900">
    <property type="component" value="Unassembled WGS sequence"/>
</dbReference>
<keyword evidence="2" id="KW-0812">Transmembrane</keyword>
<comment type="caution">
    <text evidence="3">The sequence shown here is derived from an EMBL/GenBank/DDBJ whole genome shotgun (WGS) entry which is preliminary data.</text>
</comment>
<protein>
    <submittedName>
        <fullName evidence="3">DUF4834 family protein</fullName>
    </submittedName>
</protein>
<evidence type="ECO:0000313" key="3">
    <source>
        <dbReference type="EMBL" id="MBC2844929.1"/>
    </source>
</evidence>
<gene>
    <name evidence="3" type="ORF">H7F21_07490</name>
</gene>
<name>A0A842IRZ2_9FLAO</name>
<organism evidence="3 4">
    <name type="scientific">Winogradskyella flava</name>
    <dbReference type="NCBI Taxonomy" id="1884876"/>
    <lineage>
        <taxon>Bacteria</taxon>
        <taxon>Pseudomonadati</taxon>
        <taxon>Bacteroidota</taxon>
        <taxon>Flavobacteriia</taxon>
        <taxon>Flavobacteriales</taxon>
        <taxon>Flavobacteriaceae</taxon>
        <taxon>Winogradskyella</taxon>
    </lineage>
</organism>